<evidence type="ECO:0000313" key="4">
    <source>
        <dbReference type="Proteomes" id="UP000655443"/>
    </source>
</evidence>
<organism evidence="3 4">
    <name type="scientific">Streptomyces alanosinicus</name>
    <dbReference type="NCBI Taxonomy" id="68171"/>
    <lineage>
        <taxon>Bacteria</taxon>
        <taxon>Bacillati</taxon>
        <taxon>Actinomycetota</taxon>
        <taxon>Actinomycetes</taxon>
        <taxon>Kitasatosporales</taxon>
        <taxon>Streptomycetaceae</taxon>
        <taxon>Streptomyces</taxon>
    </lineage>
</organism>
<protein>
    <recommendedName>
        <fullName evidence="2">Competence protein CoiA nuclease-like domain-containing protein</fullName>
    </recommendedName>
</protein>
<reference evidence="3" key="2">
    <citation type="submission" date="2020-09" db="EMBL/GenBank/DDBJ databases">
        <authorList>
            <person name="Sun Q."/>
            <person name="Ohkuma M."/>
        </authorList>
    </citation>
    <scope>NUCLEOTIDE SEQUENCE</scope>
    <source>
        <strain evidence="3">JCM 4714</strain>
    </source>
</reference>
<gene>
    <name evidence="3" type="ORF">GCM10010339_71260</name>
</gene>
<name>A0A918YQB3_9ACTN</name>
<keyword evidence="4" id="KW-1185">Reference proteome</keyword>
<feature type="region of interest" description="Disordered" evidence="1">
    <location>
        <begin position="304"/>
        <end position="330"/>
    </location>
</feature>
<dbReference type="AlphaFoldDB" id="A0A918YQB3"/>
<dbReference type="InterPro" id="IPR010330">
    <property type="entry name" value="CoiA_nuc"/>
</dbReference>
<proteinExistence type="predicted"/>
<accession>A0A918YQB3</accession>
<evidence type="ECO:0000259" key="2">
    <source>
        <dbReference type="Pfam" id="PF06054"/>
    </source>
</evidence>
<dbReference type="Pfam" id="PF06054">
    <property type="entry name" value="CoiA_nuc"/>
    <property type="match status" value="1"/>
</dbReference>
<dbReference type="EMBL" id="BMVG01000028">
    <property type="protein sequence ID" value="GHE11429.1"/>
    <property type="molecule type" value="Genomic_DNA"/>
</dbReference>
<comment type="caution">
    <text evidence="3">The sequence shown here is derived from an EMBL/GenBank/DDBJ whole genome shotgun (WGS) entry which is preliminary data.</text>
</comment>
<evidence type="ECO:0000313" key="3">
    <source>
        <dbReference type="EMBL" id="GHE11429.1"/>
    </source>
</evidence>
<evidence type="ECO:0000256" key="1">
    <source>
        <dbReference type="SAM" id="MobiDB-lite"/>
    </source>
</evidence>
<sequence>MPMTAMHPEKGRIDATVPDLGCGWAWGAVHRVRPRAALTCPECGHGVRAKVSHLGLRFFAHDPGAPTCGLAGESMEHRLLKVELVTAVREAGWHGALEVSAPDGRWRADVMATSPDGTLRMAWEAQLSSITEGDVRQRTDRYTSDNIQICWVATQPRRWRGSVPSVLARPPVEGQRTAWEVTEGLARFVTEPCLHRPPCPGGHGEWQMAQAPLRELVSWILGRRVVPHRYLEPERLVEHWWQQVWTSPQYVSLAADFAKARRRARRRNTATGTVQVVPLDGSDPLSMAREAAFRMTGVWPSRPRTSLRFNSRSHRGDQGAASSKASKDHGDPRLIAAAEAWVQAETGGHPLVKADQELAGGTPVYLDGSVYGIVCPDPDQLDWQRWPGRRVWVLFVACRGELKRIAVSAPNGVRIVILDDPDP</sequence>
<feature type="domain" description="Competence protein CoiA nuclease-like" evidence="2">
    <location>
        <begin position="73"/>
        <end position="155"/>
    </location>
</feature>
<reference evidence="3" key="1">
    <citation type="journal article" date="2014" name="Int. J. Syst. Evol. Microbiol.">
        <title>Complete genome sequence of Corynebacterium casei LMG S-19264T (=DSM 44701T), isolated from a smear-ripened cheese.</title>
        <authorList>
            <consortium name="US DOE Joint Genome Institute (JGI-PGF)"/>
            <person name="Walter F."/>
            <person name="Albersmeier A."/>
            <person name="Kalinowski J."/>
            <person name="Ruckert C."/>
        </authorList>
    </citation>
    <scope>NUCLEOTIDE SEQUENCE</scope>
    <source>
        <strain evidence="3">JCM 4714</strain>
    </source>
</reference>
<dbReference type="Proteomes" id="UP000655443">
    <property type="component" value="Unassembled WGS sequence"/>
</dbReference>